<keyword evidence="1" id="KW-0812">Transmembrane</keyword>
<gene>
    <name evidence="2" type="ordered locus">Clole_3405</name>
</gene>
<dbReference type="STRING" id="642492.Clole_3405"/>
<feature type="transmembrane region" description="Helical" evidence="1">
    <location>
        <begin position="169"/>
        <end position="191"/>
    </location>
</feature>
<dbReference type="HOGENOM" id="CLU_1233213_0_0_9"/>
<feature type="transmembrane region" description="Helical" evidence="1">
    <location>
        <begin position="102"/>
        <end position="129"/>
    </location>
</feature>
<reference evidence="2 3" key="1">
    <citation type="journal article" date="2011" name="J. Bacteriol.">
        <title>Complete genome sequence of the cellulose-degrading bacterium Cellulosilyticum lentocellum.</title>
        <authorList>
            <consortium name="US DOE Joint Genome Institute"/>
            <person name="Miller D.A."/>
            <person name="Suen G."/>
            <person name="Bruce D."/>
            <person name="Copeland A."/>
            <person name="Cheng J.F."/>
            <person name="Detter C."/>
            <person name="Goodwin L.A."/>
            <person name="Han C.S."/>
            <person name="Hauser L.J."/>
            <person name="Land M.L."/>
            <person name="Lapidus A."/>
            <person name="Lucas S."/>
            <person name="Meincke L."/>
            <person name="Pitluck S."/>
            <person name="Tapia R."/>
            <person name="Teshima H."/>
            <person name="Woyke T."/>
            <person name="Fox B.G."/>
            <person name="Angert E.R."/>
            <person name="Currie C.R."/>
        </authorList>
    </citation>
    <scope>NUCLEOTIDE SEQUENCE [LARGE SCALE GENOMIC DNA]</scope>
    <source>
        <strain evidence="3">ATCC 49066 / DSM 5427 / NCIMB 11756 / RHM5</strain>
    </source>
</reference>
<feature type="transmembrane region" description="Helical" evidence="1">
    <location>
        <begin position="34"/>
        <end position="51"/>
    </location>
</feature>
<protein>
    <recommendedName>
        <fullName evidence="4">DUF624 domain-containing protein</fullName>
    </recommendedName>
</protein>
<evidence type="ECO:0000256" key="1">
    <source>
        <dbReference type="SAM" id="Phobius"/>
    </source>
</evidence>
<proteinExistence type="predicted"/>
<dbReference type="eggNOG" id="ENOG50327GF">
    <property type="taxonomic scope" value="Bacteria"/>
</dbReference>
<feature type="transmembrane region" description="Helical" evidence="1">
    <location>
        <begin position="72"/>
        <end position="96"/>
    </location>
</feature>
<feature type="transmembrane region" description="Helical" evidence="1">
    <location>
        <begin position="7"/>
        <end position="28"/>
    </location>
</feature>
<evidence type="ECO:0000313" key="3">
    <source>
        <dbReference type="Proteomes" id="UP000008467"/>
    </source>
</evidence>
<name>F2JRR2_CELLD</name>
<evidence type="ECO:0000313" key="2">
    <source>
        <dbReference type="EMBL" id="ADZ85092.1"/>
    </source>
</evidence>
<dbReference type="AlphaFoldDB" id="F2JRR2"/>
<organism evidence="2 3">
    <name type="scientific">Cellulosilyticum lentocellum (strain ATCC 49066 / DSM 5427 / NCIMB 11756 / RHM5)</name>
    <name type="common">Clostridium lentocellum</name>
    <dbReference type="NCBI Taxonomy" id="642492"/>
    <lineage>
        <taxon>Bacteria</taxon>
        <taxon>Bacillati</taxon>
        <taxon>Bacillota</taxon>
        <taxon>Clostridia</taxon>
        <taxon>Lachnospirales</taxon>
        <taxon>Cellulosilyticaceae</taxon>
        <taxon>Cellulosilyticum</taxon>
    </lineage>
</organism>
<keyword evidence="1" id="KW-1133">Transmembrane helix</keyword>
<feature type="transmembrane region" description="Helical" evidence="1">
    <location>
        <begin position="141"/>
        <end position="163"/>
    </location>
</feature>
<dbReference type="Proteomes" id="UP000008467">
    <property type="component" value="Chromosome"/>
</dbReference>
<accession>F2JRR2</accession>
<sequence>MMKESLLYKVMSAIHVILFVSVLCFGITLLSGTLLMIPSIAAAFVIGRMIIYNEFDINDSIIKSFFREFKKALCLLRFIPVNLILLFNIVGIMVAVKLEMTMYAVLCLVIIALLLTMIFYIAGFYVFIANKMTLVEVAFCMFYKPTLLIPLFSAMVIFTFFFQGLIVKILLASGFIFLFIIELVVFLHMLYYKQLNGIEEEGEYAQLVKYAMGKCANLEITQKK</sequence>
<dbReference type="KEGG" id="cle:Clole_3405"/>
<keyword evidence="3" id="KW-1185">Reference proteome</keyword>
<keyword evidence="1" id="KW-0472">Membrane</keyword>
<evidence type="ECO:0008006" key="4">
    <source>
        <dbReference type="Google" id="ProtNLM"/>
    </source>
</evidence>
<dbReference type="EMBL" id="CP002582">
    <property type="protein sequence ID" value="ADZ85092.1"/>
    <property type="molecule type" value="Genomic_DNA"/>
</dbReference>